<comment type="caution">
    <text evidence="3">The sequence shown here is derived from an EMBL/GenBank/DDBJ whole genome shotgun (WGS) entry which is preliminary data.</text>
</comment>
<dbReference type="InterPro" id="IPR001650">
    <property type="entry name" value="Helicase_C-like"/>
</dbReference>
<dbReference type="PROSITE" id="PS51194">
    <property type="entry name" value="HELICASE_CTER"/>
    <property type="match status" value="1"/>
</dbReference>
<dbReference type="Pfam" id="PF00271">
    <property type="entry name" value="Helicase_C"/>
    <property type="match status" value="1"/>
</dbReference>
<dbReference type="GO" id="GO:0004386">
    <property type="term" value="F:helicase activity"/>
    <property type="evidence" value="ECO:0007669"/>
    <property type="project" value="UniProtKB-KW"/>
</dbReference>
<proteinExistence type="predicted"/>
<dbReference type="SMART" id="SM00490">
    <property type="entry name" value="HELICc"/>
    <property type="match status" value="1"/>
</dbReference>
<feature type="domain" description="Helicase C-terminal" evidence="2">
    <location>
        <begin position="243"/>
        <end position="418"/>
    </location>
</feature>
<dbReference type="Proteomes" id="UP000664369">
    <property type="component" value="Unassembled WGS sequence"/>
</dbReference>
<dbReference type="CDD" id="cd17926">
    <property type="entry name" value="DEXHc_RE"/>
    <property type="match status" value="1"/>
</dbReference>
<dbReference type="InterPro" id="IPR006935">
    <property type="entry name" value="Helicase/UvrB_N"/>
</dbReference>
<dbReference type="Gene3D" id="3.40.50.300">
    <property type="entry name" value="P-loop containing nucleotide triphosphate hydrolases"/>
    <property type="match status" value="2"/>
</dbReference>
<evidence type="ECO:0000259" key="1">
    <source>
        <dbReference type="PROSITE" id="PS51192"/>
    </source>
</evidence>
<accession>A0ABS3QER1</accession>
<keyword evidence="3" id="KW-0347">Helicase</keyword>
<dbReference type="InterPro" id="IPR014001">
    <property type="entry name" value="Helicase_ATP-bd"/>
</dbReference>
<sequence>MPFFQENYQRLKFPVAAKAIDSSEPDNRDEETKKKDKGWRNAQLGAIHAISAHYTLFESSALIVLPTGAGKTAVLIATAFLQRAKRVLVLSSTRMVREQIVKDFSSLSVLKKINAIEDGDTPKVFEAKKNILSEVNWKELEDFDVVVSIPSRLVQNIKQYAPDHELFDLILIDEAHHYAANTWKSVMNLFQPAKKVLFTATPFRRDKKYIDSKIVYNYPLSKAIEDQIFGKIEFIAVSAQEQDKDEAIAKKAADIFYSDRDGENHYNHSIMVRTSSKLHAIKLEEIYKNTSLKLKRIDSNTPNKVVDKTIKELRAGDLHGIICVNMLGEGFDFPNLKIAAVHTPHKSLAATLQFIGRFARTNAENIGSAKFIATTNDIEIGNEKLFKEDAAWAELIVQISETSVGREQTIKKVFDETLLINSDNEEEIAPKHSLRPFCHAKIFQSSTFNLHAVPDFAEFGQELINHYRNEEENFTLFVTKQYYAPKWIKSDQLLNIKYNFYFLYYNPESKLLFINSSVKTEEVYDYLALKFLTENYEKISKNEIHRTLHGLDDVEFFNLGLQSKVADGESYRILTGKSTQRSLKRSDGRMFANGHMFASAKEGNKSVTLGYSSASKVWSNTYLNIADFTTWCKATAAKIDSKVVVDTKSEFDNLQRSIITKTFPAAAYSASWDTDAYINSQTVFIKLSGLPAKEFLLAELDIHISDSVKGNSHVEFTVTDGEGIEIKFTYEIQHGYRILDPDDIEMYIEDKAKKIPFTKYLNSRPIVFFLTDFSYMMGNELMGSILVTDENYDKELITTLDWKATNTDITVEFYDEKNTRIIKKSANNNLNSIHETIQTELLSKNYDVLMYDHGTGEIADFVGLKTEGDFMIVALYHIKGSSAASPGDRSGDVYEVCGQSVKCLTWIDTKRGLINALKRRDKLRTPYLPPKVDGSCNKFLIGDLALATSMIQGQLPLKFEVYVVQPGIPKASLTQKISGILAAADAYISSNGTNTKMIVLGSED</sequence>
<keyword evidence="3" id="KW-0378">Hydrolase</keyword>
<name>A0ABS3QER1_9BACT</name>
<gene>
    <name evidence="3" type="ORF">J4E00_11795</name>
</gene>
<keyword evidence="4" id="KW-1185">Reference proteome</keyword>
<reference evidence="3 4" key="1">
    <citation type="submission" date="2021-03" db="EMBL/GenBank/DDBJ databases">
        <authorList>
            <person name="Kim M.K."/>
        </authorList>
    </citation>
    <scope>NUCLEOTIDE SEQUENCE [LARGE SCALE GENOMIC DNA]</scope>
    <source>
        <strain evidence="3 4">BT442</strain>
    </source>
</reference>
<keyword evidence="3" id="KW-0067">ATP-binding</keyword>
<dbReference type="RefSeq" id="WP_208175352.1">
    <property type="nucleotide sequence ID" value="NZ_JAGETZ010000004.1"/>
</dbReference>
<evidence type="ECO:0000313" key="3">
    <source>
        <dbReference type="EMBL" id="MBO2009737.1"/>
    </source>
</evidence>
<dbReference type="EMBL" id="JAGETZ010000004">
    <property type="protein sequence ID" value="MBO2009737.1"/>
    <property type="molecule type" value="Genomic_DNA"/>
</dbReference>
<dbReference type="InterPro" id="IPR050742">
    <property type="entry name" value="Helicase_Restrict-Modif_Enz"/>
</dbReference>
<dbReference type="SUPFAM" id="SSF52540">
    <property type="entry name" value="P-loop containing nucleoside triphosphate hydrolases"/>
    <property type="match status" value="1"/>
</dbReference>
<dbReference type="SMART" id="SM00487">
    <property type="entry name" value="DEXDc"/>
    <property type="match status" value="1"/>
</dbReference>
<protein>
    <submittedName>
        <fullName evidence="3">DEAD/DEAH box helicase family protein</fullName>
    </submittedName>
</protein>
<evidence type="ECO:0000259" key="2">
    <source>
        <dbReference type="PROSITE" id="PS51194"/>
    </source>
</evidence>
<feature type="domain" description="Helicase ATP-binding" evidence="1">
    <location>
        <begin position="52"/>
        <end position="220"/>
    </location>
</feature>
<keyword evidence="3" id="KW-0547">Nucleotide-binding</keyword>
<dbReference type="PANTHER" id="PTHR47396:SF1">
    <property type="entry name" value="ATP-DEPENDENT HELICASE IRC3-RELATED"/>
    <property type="match status" value="1"/>
</dbReference>
<dbReference type="PROSITE" id="PS51192">
    <property type="entry name" value="HELICASE_ATP_BIND_1"/>
    <property type="match status" value="1"/>
</dbReference>
<dbReference type="InterPro" id="IPR027417">
    <property type="entry name" value="P-loop_NTPase"/>
</dbReference>
<dbReference type="Pfam" id="PF04851">
    <property type="entry name" value="ResIII"/>
    <property type="match status" value="1"/>
</dbReference>
<evidence type="ECO:0000313" key="4">
    <source>
        <dbReference type="Proteomes" id="UP000664369"/>
    </source>
</evidence>
<organism evidence="3 4">
    <name type="scientific">Hymenobacter negativus</name>
    <dbReference type="NCBI Taxonomy" id="2795026"/>
    <lineage>
        <taxon>Bacteria</taxon>
        <taxon>Pseudomonadati</taxon>
        <taxon>Bacteroidota</taxon>
        <taxon>Cytophagia</taxon>
        <taxon>Cytophagales</taxon>
        <taxon>Hymenobacteraceae</taxon>
        <taxon>Hymenobacter</taxon>
    </lineage>
</organism>
<dbReference type="PANTHER" id="PTHR47396">
    <property type="entry name" value="TYPE I RESTRICTION ENZYME ECOKI R PROTEIN"/>
    <property type="match status" value="1"/>
</dbReference>
<dbReference type="CDD" id="cd18785">
    <property type="entry name" value="SF2_C"/>
    <property type="match status" value="1"/>
</dbReference>